<dbReference type="InterPro" id="IPR052055">
    <property type="entry name" value="Hepadnavirus_pol/RT"/>
</dbReference>
<keyword evidence="3" id="KW-1185">Reference proteome</keyword>
<evidence type="ECO:0000256" key="1">
    <source>
        <dbReference type="SAM" id="MobiDB-lite"/>
    </source>
</evidence>
<dbReference type="PROSITE" id="PS51898">
    <property type="entry name" value="TYR_RECOMBINASE"/>
    <property type="match status" value="1"/>
</dbReference>
<dbReference type="Gene3D" id="1.10.150.130">
    <property type="match status" value="1"/>
</dbReference>
<dbReference type="OrthoDB" id="5988579at2759"/>
<protein>
    <submittedName>
        <fullName evidence="2">Integrase recombinase xerD-like</fullName>
    </submittedName>
</protein>
<dbReference type="AlphaFoldDB" id="A0A7D9HIL2"/>
<dbReference type="GO" id="GO:0006310">
    <property type="term" value="P:DNA recombination"/>
    <property type="evidence" value="ECO:0007669"/>
    <property type="project" value="InterPro"/>
</dbReference>
<dbReference type="PANTHER" id="PTHR33050:SF7">
    <property type="entry name" value="RIBONUCLEASE H"/>
    <property type="match status" value="1"/>
</dbReference>
<dbReference type="EMBL" id="CACRXK020000915">
    <property type="protein sequence ID" value="CAB3985742.1"/>
    <property type="molecule type" value="Genomic_DNA"/>
</dbReference>
<dbReference type="GO" id="GO:0015074">
    <property type="term" value="P:DNA integration"/>
    <property type="evidence" value="ECO:0007669"/>
    <property type="project" value="InterPro"/>
</dbReference>
<dbReference type="SUPFAM" id="SSF56349">
    <property type="entry name" value="DNA breaking-rejoining enzymes"/>
    <property type="match status" value="1"/>
</dbReference>
<evidence type="ECO:0000313" key="2">
    <source>
        <dbReference type="EMBL" id="CAB3985742.1"/>
    </source>
</evidence>
<dbReference type="Pfam" id="PF00589">
    <property type="entry name" value="Phage_integrase"/>
    <property type="match status" value="1"/>
</dbReference>
<dbReference type="InterPro" id="IPR011010">
    <property type="entry name" value="DNA_brk_join_enz"/>
</dbReference>
<reference evidence="2" key="1">
    <citation type="submission" date="2020-04" db="EMBL/GenBank/DDBJ databases">
        <authorList>
            <person name="Alioto T."/>
            <person name="Alioto T."/>
            <person name="Gomez Garrido J."/>
        </authorList>
    </citation>
    <scope>NUCLEOTIDE SEQUENCE</scope>
    <source>
        <strain evidence="2">A484AB</strain>
    </source>
</reference>
<dbReference type="SUPFAM" id="SSF47823">
    <property type="entry name" value="lambda integrase-like, N-terminal domain"/>
    <property type="match status" value="1"/>
</dbReference>
<dbReference type="InterPro" id="IPR013762">
    <property type="entry name" value="Integrase-like_cat_sf"/>
</dbReference>
<dbReference type="InterPro" id="IPR000477">
    <property type="entry name" value="RT_dom"/>
</dbReference>
<sequence>MSKKSASALRRLEAHNESPKNPESSSRHRQSRRESRSRDRSSRGSSRHSNENEEERMPNWAKQLLDAHKESDQRLQTLETEIKAKGKQTSKKRERSPLPEFKFKRNKIQYDLNKSVLEKIETALDVSDDEERGAALNEGKELLIQRNKHIKLAEKYGWETVDCYIEEPLASDSDDDKKIRRAIKESKALKDEKRKIARVVVKPQSAHSRLGPSVSYQRNFSDINSRQSYGQSYGQNEDISPAFADLPSPTTSPVVRVSLNEENCSNADSYNVYNVEFLTNHSLQLNNCVFVAPKQPSSGVKGRLKENIAFWEQIKASNWVLRVIREGYALPLIDIPEKRMLDNHRSAIKCAEFVNSEINKLLHCGCIKEVSSDSVYIVSPLSVASHNGKDRLILDLRYLNSFLRVLRFQYEDLRTFRDIFSPGDWFFKFDYKSGYHHVDIYPEHCRYLAFSWGKGVNQRYFVFTVLPFGLATAPLVFTKIQRALLKHWRSQGIRIFTYLDDGIGGHSSIQQARLVSNRVRSDVDQSGFIWHPDKSCWEPTQCDEVLGFIVNLAEGYFRVPERRITKLNKLLDNIKSRNFNTTAFEIAKLTGTIISMGLALGPIARLWTRGLYRNLMSTASWSESVQLDNEAIKEVAFWSDSFEECHGQKIWLSDPQPEILTYSDASDIGWGGYCVQVKGQIAKGAWTLEESMQSSTWRELRGTYLVLLSYAEQLQGREIRHRTDNRNVETVLQIGSSSKLIHDIVIAIYKLCRQWAIRLYPEWVPRELNKEADYLSRQMDQDDYMLNPTYFAALDILWGPHTVDRFSSFKTRQIPRFCSRWLNPCTEGVDAFTTSWKGENNWIFPPPFLIPKVISHMHNNCEDGSSRKVPITRTLHDPELNALASDIPKIILRDRAPQTVKKYANAFHKWKSWAKSKGLQVLPATGYEFALYLASLIKNAKSMATIYAAVYGISWAHQKMAMVSPTEHPLIKQMIEGSKRIIGTAPINRKQPLGVEHVKKLVNKFGVGDLSNLQITCLVALGFSGFLRWDDLSRLRKEDFSFQEDCMRVFLHKRKNDQYREGSWILIARTSNLTCPVQLMEKFFRRGGHRPSDFVFRKISHTTTGMKLRKEQMTYSRARELFSKQLKGIGLDPSLYGLHSLRSGGTTEAAAWGISDRLIQRHGGWRSEVSMNMYIKETKNALLRVSKSLGL</sequence>
<dbReference type="InterPro" id="IPR010998">
    <property type="entry name" value="Integrase_recombinase_N"/>
</dbReference>
<dbReference type="Proteomes" id="UP001152795">
    <property type="component" value="Unassembled WGS sequence"/>
</dbReference>
<proteinExistence type="predicted"/>
<name>A0A7D9HIL2_PARCT</name>
<feature type="region of interest" description="Disordered" evidence="1">
    <location>
        <begin position="1"/>
        <end position="98"/>
    </location>
</feature>
<dbReference type="Gene3D" id="1.10.443.10">
    <property type="entry name" value="Intergrase catalytic core"/>
    <property type="match status" value="1"/>
</dbReference>
<dbReference type="Gene3D" id="3.30.70.270">
    <property type="match status" value="1"/>
</dbReference>
<dbReference type="CDD" id="cd09275">
    <property type="entry name" value="RNase_HI_RT_DIRS1"/>
    <property type="match status" value="1"/>
</dbReference>
<dbReference type="SUPFAM" id="SSF56672">
    <property type="entry name" value="DNA/RNA polymerases"/>
    <property type="match status" value="1"/>
</dbReference>
<dbReference type="CDD" id="cd03714">
    <property type="entry name" value="RT_DIRS1"/>
    <property type="match status" value="1"/>
</dbReference>
<dbReference type="PANTHER" id="PTHR33050">
    <property type="entry name" value="REVERSE TRANSCRIPTASE DOMAIN-CONTAINING PROTEIN"/>
    <property type="match status" value="1"/>
</dbReference>
<evidence type="ECO:0000313" key="3">
    <source>
        <dbReference type="Proteomes" id="UP001152795"/>
    </source>
</evidence>
<dbReference type="InterPro" id="IPR043128">
    <property type="entry name" value="Rev_trsase/Diguanyl_cyclase"/>
</dbReference>
<dbReference type="GO" id="GO:0003677">
    <property type="term" value="F:DNA binding"/>
    <property type="evidence" value="ECO:0007669"/>
    <property type="project" value="InterPro"/>
</dbReference>
<accession>A0A7D9HIL2</accession>
<dbReference type="InterPro" id="IPR002104">
    <property type="entry name" value="Integrase_catalytic"/>
</dbReference>
<gene>
    <name evidence="2" type="ORF">PACLA_8A064953</name>
</gene>
<dbReference type="Gene3D" id="3.10.10.10">
    <property type="entry name" value="HIV Type 1 Reverse Transcriptase, subunit A, domain 1"/>
    <property type="match status" value="1"/>
</dbReference>
<feature type="compositionally biased region" description="Basic and acidic residues" evidence="1">
    <location>
        <begin position="10"/>
        <end position="20"/>
    </location>
</feature>
<organism evidence="2 3">
    <name type="scientific">Paramuricea clavata</name>
    <name type="common">Red gorgonian</name>
    <name type="synonym">Violescent sea-whip</name>
    <dbReference type="NCBI Taxonomy" id="317549"/>
    <lineage>
        <taxon>Eukaryota</taxon>
        <taxon>Metazoa</taxon>
        <taxon>Cnidaria</taxon>
        <taxon>Anthozoa</taxon>
        <taxon>Octocorallia</taxon>
        <taxon>Malacalcyonacea</taxon>
        <taxon>Plexauridae</taxon>
        <taxon>Paramuricea</taxon>
    </lineage>
</organism>
<feature type="compositionally biased region" description="Basic residues" evidence="1">
    <location>
        <begin position="85"/>
        <end position="94"/>
    </location>
</feature>
<feature type="compositionally biased region" description="Basic and acidic residues" evidence="1">
    <location>
        <begin position="32"/>
        <end position="57"/>
    </location>
</feature>
<dbReference type="InterPro" id="IPR043502">
    <property type="entry name" value="DNA/RNA_pol_sf"/>
</dbReference>
<comment type="caution">
    <text evidence="2">The sequence shown here is derived from an EMBL/GenBank/DDBJ whole genome shotgun (WGS) entry which is preliminary data.</text>
</comment>
<dbReference type="Pfam" id="PF00078">
    <property type="entry name" value="RVT_1"/>
    <property type="match status" value="1"/>
</dbReference>